<feature type="chain" id="PRO_5017458476" description="WD40-like Beta Propeller Repeat" evidence="2">
    <location>
        <begin position="22"/>
        <end position="374"/>
    </location>
</feature>
<name>A0A1I0WN64_9PSEU</name>
<reference evidence="4" key="1">
    <citation type="submission" date="2016-10" db="EMBL/GenBank/DDBJ databases">
        <authorList>
            <person name="Varghese N."/>
            <person name="Submissions S."/>
        </authorList>
    </citation>
    <scope>NUCLEOTIDE SEQUENCE [LARGE SCALE GENOMIC DNA]</scope>
    <source>
        <strain evidence="4">CGMCC 4.3568</strain>
    </source>
</reference>
<feature type="signal peptide" evidence="2">
    <location>
        <begin position="1"/>
        <end position="21"/>
    </location>
</feature>
<sequence>MRTRVAAVLSVLAIASSTACGSEGAAPTDAAGGEREPAPAGLSDAELSGFVQFTQSVTKIGQPVGVHLTFHDPETGAEELRLDLSVAREERGTAPDVSEFAFTSDFRRMAWIADDGLGVAELNDDVRAFTKTGSVPAPENSFDDGELEYALPQFSPDGSQVWFVSRTTSSSDWRRDDATWQVLSVDAADPSATPPQPRGEVPAESQPPKDSHVGIGHSGLRLARGKAGFAVSADNELQIVNRSVRDDERELDYYTDGSRLFPVNFIPYTEETYLRLSDEENGSAQGNGTYLIAFELTPDGTVSNERTVFHSNDRKITSVHLDTTRSRLILRTREGYYGTDIKAEAEPKPLFDSFTYSAEQRLPERELLGLYPPE</sequence>
<dbReference type="Proteomes" id="UP000243799">
    <property type="component" value="Unassembled WGS sequence"/>
</dbReference>
<protein>
    <recommendedName>
        <fullName evidence="5">WD40-like Beta Propeller Repeat</fullName>
    </recommendedName>
</protein>
<dbReference type="SUPFAM" id="SSF82171">
    <property type="entry name" value="DPP6 N-terminal domain-like"/>
    <property type="match status" value="1"/>
</dbReference>
<evidence type="ECO:0000313" key="4">
    <source>
        <dbReference type="Proteomes" id="UP000243799"/>
    </source>
</evidence>
<evidence type="ECO:0000256" key="1">
    <source>
        <dbReference type="SAM" id="MobiDB-lite"/>
    </source>
</evidence>
<organism evidence="3 4">
    <name type="scientific">Amycolatopsis marina</name>
    <dbReference type="NCBI Taxonomy" id="490629"/>
    <lineage>
        <taxon>Bacteria</taxon>
        <taxon>Bacillati</taxon>
        <taxon>Actinomycetota</taxon>
        <taxon>Actinomycetes</taxon>
        <taxon>Pseudonocardiales</taxon>
        <taxon>Pseudonocardiaceae</taxon>
        <taxon>Amycolatopsis</taxon>
    </lineage>
</organism>
<keyword evidence="4" id="KW-1185">Reference proteome</keyword>
<evidence type="ECO:0000313" key="3">
    <source>
        <dbReference type="EMBL" id="SFA89433.1"/>
    </source>
</evidence>
<dbReference type="AlphaFoldDB" id="A0A1I0WN64"/>
<dbReference type="RefSeq" id="WP_143101763.1">
    <property type="nucleotide sequence ID" value="NZ_FOKG01000002.1"/>
</dbReference>
<evidence type="ECO:0008006" key="5">
    <source>
        <dbReference type="Google" id="ProtNLM"/>
    </source>
</evidence>
<accession>A0A1I0WN64</accession>
<dbReference type="EMBL" id="FOKG01000002">
    <property type="protein sequence ID" value="SFA89433.1"/>
    <property type="molecule type" value="Genomic_DNA"/>
</dbReference>
<dbReference type="OrthoDB" id="3416335at2"/>
<evidence type="ECO:0000256" key="2">
    <source>
        <dbReference type="SAM" id="SignalP"/>
    </source>
</evidence>
<gene>
    <name evidence="3" type="ORF">SAMN05216266_10251</name>
</gene>
<feature type="region of interest" description="Disordered" evidence="1">
    <location>
        <begin position="21"/>
        <end position="42"/>
    </location>
</feature>
<feature type="region of interest" description="Disordered" evidence="1">
    <location>
        <begin position="187"/>
        <end position="217"/>
    </location>
</feature>
<proteinExistence type="predicted"/>
<dbReference type="PROSITE" id="PS51257">
    <property type="entry name" value="PROKAR_LIPOPROTEIN"/>
    <property type="match status" value="1"/>
</dbReference>
<keyword evidence="2" id="KW-0732">Signal</keyword>